<evidence type="ECO:0008006" key="4">
    <source>
        <dbReference type="Google" id="ProtNLM"/>
    </source>
</evidence>
<feature type="compositionally biased region" description="Polar residues" evidence="1">
    <location>
        <begin position="35"/>
        <end position="45"/>
    </location>
</feature>
<feature type="region of interest" description="Disordered" evidence="1">
    <location>
        <begin position="35"/>
        <end position="55"/>
    </location>
</feature>
<evidence type="ECO:0000313" key="3">
    <source>
        <dbReference type="Proteomes" id="UP000326067"/>
    </source>
</evidence>
<proteinExistence type="predicted"/>
<feature type="compositionally biased region" description="Basic and acidic residues" evidence="1">
    <location>
        <begin position="46"/>
        <end position="55"/>
    </location>
</feature>
<organism evidence="2 3">
    <name type="scientific">Pseudomonas fluorescens</name>
    <dbReference type="NCBI Taxonomy" id="294"/>
    <lineage>
        <taxon>Bacteria</taxon>
        <taxon>Pseudomonadati</taxon>
        <taxon>Pseudomonadota</taxon>
        <taxon>Gammaproteobacteria</taxon>
        <taxon>Pseudomonadales</taxon>
        <taxon>Pseudomonadaceae</taxon>
        <taxon>Pseudomonas</taxon>
    </lineage>
</organism>
<accession>A0A5E7JME0</accession>
<evidence type="ECO:0000256" key="1">
    <source>
        <dbReference type="SAM" id="MobiDB-lite"/>
    </source>
</evidence>
<dbReference type="Proteomes" id="UP000326067">
    <property type="component" value="Unassembled WGS sequence"/>
</dbReference>
<gene>
    <name evidence="2" type="ORF">PS847_01958</name>
</gene>
<protein>
    <recommendedName>
        <fullName evidence="4">Gas vesicle protein</fullName>
    </recommendedName>
</protein>
<sequence>MAPYSAFQVQHNRKDPAIALRFLFPAACCISGGSLTSSRMGSMSDSPKKELSRQEKLSRSLADSLYVKQEWEGRNIDPLLQAVVHNTNIHESNEHEITLTVGGNLISGILISGNAFMDLWANDFSAVFTKENGVADLVRDQFLNWKTDSDELLGDPMPPQFVHLRAAEIYSTNGRPILAGGSLWRGKLTGVDGFNLGRLVFNQ</sequence>
<dbReference type="AlphaFoldDB" id="A0A5E7JME0"/>
<name>A0A5E7JME0_PSEFL</name>
<reference evidence="2 3" key="1">
    <citation type="submission" date="2019-09" db="EMBL/GenBank/DDBJ databases">
        <authorList>
            <person name="Chandra G."/>
            <person name="Truman W A."/>
        </authorList>
    </citation>
    <scope>NUCLEOTIDE SEQUENCE [LARGE SCALE GENOMIC DNA]</scope>
    <source>
        <strain evidence="2">PS847</strain>
    </source>
</reference>
<dbReference type="EMBL" id="CABVIC010000002">
    <property type="protein sequence ID" value="VVO84283.1"/>
    <property type="molecule type" value="Genomic_DNA"/>
</dbReference>
<evidence type="ECO:0000313" key="2">
    <source>
        <dbReference type="EMBL" id="VVO84283.1"/>
    </source>
</evidence>